<dbReference type="Proteomes" id="UP001589818">
    <property type="component" value="Unassembled WGS sequence"/>
</dbReference>
<gene>
    <name evidence="2" type="ORF">ACFFJ8_30985</name>
</gene>
<comment type="caution">
    <text evidence="2">The sequence shown here is derived from an EMBL/GenBank/DDBJ whole genome shotgun (WGS) entry which is preliminary data.</text>
</comment>
<reference evidence="2 3" key="1">
    <citation type="submission" date="2024-09" db="EMBL/GenBank/DDBJ databases">
        <authorList>
            <person name="Sun Q."/>
            <person name="Mori K."/>
        </authorList>
    </citation>
    <scope>NUCLEOTIDE SEQUENCE [LARGE SCALE GENOMIC DNA]</scope>
    <source>
        <strain evidence="2 3">CCM 4839</strain>
    </source>
</reference>
<evidence type="ECO:0000259" key="1">
    <source>
        <dbReference type="Pfam" id="PF01636"/>
    </source>
</evidence>
<accession>A0ABV6JIR0</accession>
<evidence type="ECO:0000313" key="3">
    <source>
        <dbReference type="Proteomes" id="UP001589818"/>
    </source>
</evidence>
<dbReference type="Pfam" id="PF01636">
    <property type="entry name" value="APH"/>
    <property type="match status" value="1"/>
</dbReference>
<dbReference type="SUPFAM" id="SSF56112">
    <property type="entry name" value="Protein kinase-like (PK-like)"/>
    <property type="match status" value="1"/>
</dbReference>
<name>A0ABV6JIR0_9BACL</name>
<dbReference type="PANTHER" id="PTHR21310">
    <property type="entry name" value="AMINOGLYCOSIDE PHOSPHOTRANSFERASE-RELATED-RELATED"/>
    <property type="match status" value="1"/>
</dbReference>
<organism evidence="2 3">
    <name type="scientific">Paenibacillus mendelii</name>
    <dbReference type="NCBI Taxonomy" id="206163"/>
    <lineage>
        <taxon>Bacteria</taxon>
        <taxon>Bacillati</taxon>
        <taxon>Bacillota</taxon>
        <taxon>Bacilli</taxon>
        <taxon>Bacillales</taxon>
        <taxon>Paenibacillaceae</taxon>
        <taxon>Paenibacillus</taxon>
    </lineage>
</organism>
<feature type="domain" description="Aminoglycoside phosphotransferase" evidence="1">
    <location>
        <begin position="31"/>
        <end position="248"/>
    </location>
</feature>
<dbReference type="RefSeq" id="WP_204817657.1">
    <property type="nucleotide sequence ID" value="NZ_JANHOF010000002.1"/>
</dbReference>
<sequence length="312" mass="34616">MLASSNTLSDRALEWVVNAVHPEASVLSYQQLHGGVSSLVHRVSLRVHGEESSLVLRQFDNAEWVQRLPDLPYHEAENLRRASQATGVPIPKLIAFDETGSECGTPAVLMTRLEGSVVLEPADPSKWLDGMSQALTHIHAVEAGDYPWTFTPYCDASTLDTSSWSKIPDKWQSAAAILMGPRPPFTKRFIHRDYHPANILWDRGEVSGIVDWVNGCIGPAGIDVGHCRVNLAQLYDVETADGFLASYREHAGASFTYDPYWDLITLVDFAYWQPEVYGGWTALGVTGLTNEMMGERLDRYLISLLDRVASKA</sequence>
<keyword evidence="3" id="KW-1185">Reference proteome</keyword>
<dbReference type="EMBL" id="JBHLVF010000047">
    <property type="protein sequence ID" value="MFC0395784.1"/>
    <property type="molecule type" value="Genomic_DNA"/>
</dbReference>
<dbReference type="InterPro" id="IPR002575">
    <property type="entry name" value="Aminoglycoside_PTrfase"/>
</dbReference>
<dbReference type="Gene3D" id="3.30.200.20">
    <property type="entry name" value="Phosphorylase Kinase, domain 1"/>
    <property type="match status" value="1"/>
</dbReference>
<protein>
    <submittedName>
        <fullName evidence="2">Phosphotransferase family protein</fullName>
    </submittedName>
</protein>
<dbReference type="Gene3D" id="3.90.1200.10">
    <property type="match status" value="1"/>
</dbReference>
<dbReference type="InterPro" id="IPR051678">
    <property type="entry name" value="AGP_Transferase"/>
</dbReference>
<proteinExistence type="predicted"/>
<evidence type="ECO:0000313" key="2">
    <source>
        <dbReference type="EMBL" id="MFC0395784.1"/>
    </source>
</evidence>
<dbReference type="InterPro" id="IPR011009">
    <property type="entry name" value="Kinase-like_dom_sf"/>
</dbReference>